<feature type="domain" description="NAD-dependent epimerase/dehydratase" evidence="11">
    <location>
        <begin position="3"/>
        <end position="262"/>
    </location>
</feature>
<dbReference type="EMBL" id="BBMZ01000013">
    <property type="protein sequence ID" value="GAL58866.1"/>
    <property type="molecule type" value="Genomic_DNA"/>
</dbReference>
<evidence type="ECO:0000256" key="6">
    <source>
        <dbReference type="ARBA" id="ARBA00018569"/>
    </source>
</evidence>
<protein>
    <recommendedName>
        <fullName evidence="6 10">UDP-glucose 4-epimerase</fullName>
        <ecNumber evidence="5 10">5.1.3.2</ecNumber>
    </recommendedName>
</protein>
<dbReference type="NCBIfam" id="TIGR01179">
    <property type="entry name" value="galE"/>
    <property type="match status" value="1"/>
</dbReference>
<organism evidence="12 13">
    <name type="scientific">Pseudescherichia vulneris NBRC 102420</name>
    <dbReference type="NCBI Taxonomy" id="1115515"/>
    <lineage>
        <taxon>Bacteria</taxon>
        <taxon>Pseudomonadati</taxon>
        <taxon>Pseudomonadota</taxon>
        <taxon>Gammaproteobacteria</taxon>
        <taxon>Enterobacterales</taxon>
        <taxon>Enterobacteriaceae</taxon>
        <taxon>Pseudescherichia</taxon>
    </lineage>
</organism>
<comment type="caution">
    <text evidence="12">The sequence shown here is derived from an EMBL/GenBank/DDBJ whole genome shotgun (WGS) entry which is preliminary data.</text>
</comment>
<name>A0A090V230_PSEVU</name>
<dbReference type="SUPFAM" id="SSF51735">
    <property type="entry name" value="NAD(P)-binding Rossmann-fold domains"/>
    <property type="match status" value="1"/>
</dbReference>
<sequence length="338" mass="36801">MRVLVTGGSGYIGSHTCVQLLQNGHDVVILDNLCNSKQSVLPVIARLGGKEATFIEGDIRNEALLADVLREQAIDTVIHFAGLKAVGESVAKPLEYYDNNVNGTLRLVAAMRAANVKNLIFSSSATVYGDQPKIPYVESFPTGTPQSPYGKSKLMVEQILTDLQKADPEWSIALLRYFNPVGAHPSGDMGEDPQGIPNNLMPYIAQVAVGRRESLAIFGNDYPTEDGTGVRDYIHVMDLADGHVAAMQTLAGKAGVHIYNLGAGVGSSVLDVVNAFSKACGKPITYHFAPRREGDLPAYWADASRADKELNWRVTRSLDEMAQDTWRWQSRHPQGYAD</sequence>
<comment type="subunit">
    <text evidence="10">Homodimer.</text>
</comment>
<dbReference type="STRING" id="1115515.EV102420_13_01220"/>
<keyword evidence="10" id="KW-0119">Carbohydrate metabolism</keyword>
<dbReference type="InterPro" id="IPR005886">
    <property type="entry name" value="UDP_G4E"/>
</dbReference>
<evidence type="ECO:0000256" key="5">
    <source>
        <dbReference type="ARBA" id="ARBA00013189"/>
    </source>
</evidence>
<keyword evidence="7 10" id="KW-0520">NAD</keyword>
<dbReference type="RefSeq" id="WP_042392200.1">
    <property type="nucleotide sequence ID" value="NZ_BBMZ01000013.1"/>
</dbReference>
<dbReference type="UniPathway" id="UPA00214"/>
<keyword evidence="8" id="KW-0299">Galactose metabolism</keyword>
<dbReference type="Gene3D" id="3.40.50.720">
    <property type="entry name" value="NAD(P)-binding Rossmann-like Domain"/>
    <property type="match status" value="1"/>
</dbReference>
<dbReference type="NCBIfam" id="NF007956">
    <property type="entry name" value="PRK10675.1"/>
    <property type="match status" value="1"/>
</dbReference>
<dbReference type="GO" id="GO:0005829">
    <property type="term" value="C:cytosol"/>
    <property type="evidence" value="ECO:0007669"/>
    <property type="project" value="TreeGrafter"/>
</dbReference>
<dbReference type="PANTHER" id="PTHR43725:SF47">
    <property type="entry name" value="UDP-GLUCOSE 4-EPIMERASE"/>
    <property type="match status" value="1"/>
</dbReference>
<evidence type="ECO:0000259" key="11">
    <source>
        <dbReference type="Pfam" id="PF01370"/>
    </source>
</evidence>
<dbReference type="GO" id="GO:0006012">
    <property type="term" value="P:galactose metabolic process"/>
    <property type="evidence" value="ECO:0007669"/>
    <property type="project" value="UniProtKB-UniPathway"/>
</dbReference>
<dbReference type="AlphaFoldDB" id="A0A090V230"/>
<dbReference type="OrthoDB" id="9803010at2"/>
<dbReference type="Pfam" id="PF01370">
    <property type="entry name" value="Epimerase"/>
    <property type="match status" value="1"/>
</dbReference>
<evidence type="ECO:0000256" key="10">
    <source>
        <dbReference type="RuleBase" id="RU366046"/>
    </source>
</evidence>
<keyword evidence="9 10" id="KW-0413">Isomerase</keyword>
<reference evidence="12 13" key="1">
    <citation type="submission" date="2014-09" db="EMBL/GenBank/DDBJ databases">
        <title>Whole genome shotgun sequence of Escherichia vulneris NBRC 102420.</title>
        <authorList>
            <person name="Yoshida Y."/>
            <person name="Hosoyama A."/>
            <person name="Tsuchikane K."/>
            <person name="Ohji S."/>
            <person name="Ichikawa N."/>
            <person name="Kimura A."/>
            <person name="Yamazoe A."/>
            <person name="Ezaki T."/>
            <person name="Fujita N."/>
        </authorList>
    </citation>
    <scope>NUCLEOTIDE SEQUENCE [LARGE SCALE GENOMIC DNA]</scope>
    <source>
        <strain evidence="12 13">NBRC 102420</strain>
    </source>
</reference>
<comment type="pathway">
    <text evidence="3 10">Carbohydrate metabolism; galactose metabolism.</text>
</comment>
<keyword evidence="13" id="KW-1185">Reference proteome</keyword>
<evidence type="ECO:0000256" key="1">
    <source>
        <dbReference type="ARBA" id="ARBA00000083"/>
    </source>
</evidence>
<dbReference type="PANTHER" id="PTHR43725">
    <property type="entry name" value="UDP-GLUCOSE 4-EPIMERASE"/>
    <property type="match status" value="1"/>
</dbReference>
<evidence type="ECO:0000256" key="2">
    <source>
        <dbReference type="ARBA" id="ARBA00001911"/>
    </source>
</evidence>
<dbReference type="Proteomes" id="UP000029462">
    <property type="component" value="Unassembled WGS sequence"/>
</dbReference>
<dbReference type="CDD" id="cd05247">
    <property type="entry name" value="UDP_G4E_1_SDR_e"/>
    <property type="match status" value="1"/>
</dbReference>
<proteinExistence type="inferred from homology"/>
<accession>A0A090V230</accession>
<evidence type="ECO:0000256" key="8">
    <source>
        <dbReference type="ARBA" id="ARBA00023144"/>
    </source>
</evidence>
<evidence type="ECO:0000313" key="13">
    <source>
        <dbReference type="Proteomes" id="UP000029462"/>
    </source>
</evidence>
<dbReference type="InterPro" id="IPR036291">
    <property type="entry name" value="NAD(P)-bd_dom_sf"/>
</dbReference>
<dbReference type="EC" id="5.1.3.2" evidence="5 10"/>
<evidence type="ECO:0000256" key="9">
    <source>
        <dbReference type="ARBA" id="ARBA00023235"/>
    </source>
</evidence>
<gene>
    <name evidence="12" type="primary">galE</name>
    <name evidence="12" type="ORF">EV102420_13_01220</name>
</gene>
<evidence type="ECO:0000256" key="4">
    <source>
        <dbReference type="ARBA" id="ARBA00007637"/>
    </source>
</evidence>
<dbReference type="InterPro" id="IPR001509">
    <property type="entry name" value="Epimerase_deHydtase"/>
</dbReference>
<dbReference type="Gene3D" id="3.90.25.10">
    <property type="entry name" value="UDP-galactose 4-epimerase, domain 1"/>
    <property type="match status" value="1"/>
</dbReference>
<dbReference type="eggNOG" id="COG1087">
    <property type="taxonomic scope" value="Bacteria"/>
</dbReference>
<comment type="catalytic activity">
    <reaction evidence="1 10">
        <text>UDP-alpha-D-glucose = UDP-alpha-D-galactose</text>
        <dbReference type="Rhea" id="RHEA:22168"/>
        <dbReference type="ChEBI" id="CHEBI:58885"/>
        <dbReference type="ChEBI" id="CHEBI:66914"/>
        <dbReference type="EC" id="5.1.3.2"/>
    </reaction>
</comment>
<dbReference type="GO" id="GO:0003978">
    <property type="term" value="F:UDP-glucose 4-epimerase activity"/>
    <property type="evidence" value="ECO:0007669"/>
    <property type="project" value="UniProtKB-UniRule"/>
</dbReference>
<evidence type="ECO:0000256" key="7">
    <source>
        <dbReference type="ARBA" id="ARBA00023027"/>
    </source>
</evidence>
<evidence type="ECO:0000256" key="3">
    <source>
        <dbReference type="ARBA" id="ARBA00004947"/>
    </source>
</evidence>
<comment type="similarity">
    <text evidence="4 10">Belongs to the NAD(P)-dependent epimerase/dehydratase family.</text>
</comment>
<dbReference type="FunFam" id="3.40.50.720:FF:000040">
    <property type="entry name" value="UDP-glucose 4-epimerase"/>
    <property type="match status" value="1"/>
</dbReference>
<comment type="cofactor">
    <cofactor evidence="2 10">
        <name>NAD(+)</name>
        <dbReference type="ChEBI" id="CHEBI:57540"/>
    </cofactor>
</comment>
<evidence type="ECO:0000313" key="12">
    <source>
        <dbReference type="EMBL" id="GAL58866.1"/>
    </source>
</evidence>